<evidence type="ECO:0000256" key="12">
    <source>
        <dbReference type="SAM" id="MobiDB-lite"/>
    </source>
</evidence>
<feature type="region of interest" description="Disordered" evidence="12">
    <location>
        <begin position="1568"/>
        <end position="1637"/>
    </location>
</feature>
<dbReference type="CDD" id="cd12091">
    <property type="entry name" value="FANCM_ID"/>
    <property type="match status" value="1"/>
</dbReference>
<keyword evidence="6" id="KW-0378">Hydrolase</keyword>
<dbReference type="InterPro" id="IPR043145">
    <property type="entry name" value="Znf_ZZ_sf"/>
</dbReference>
<evidence type="ECO:0000313" key="21">
    <source>
        <dbReference type="Proteomes" id="UP000332933"/>
    </source>
</evidence>
<dbReference type="CDD" id="cd02249">
    <property type="entry name" value="ZZ"/>
    <property type="match status" value="1"/>
</dbReference>
<dbReference type="InterPro" id="IPR036443">
    <property type="entry name" value="Znf_RanBP2_sf"/>
</dbReference>
<dbReference type="Pfam" id="PF13831">
    <property type="entry name" value="PHD_2"/>
    <property type="match status" value="1"/>
</dbReference>
<evidence type="ECO:0000313" key="19">
    <source>
        <dbReference type="EMBL" id="KAF0700409.1"/>
    </source>
</evidence>
<dbReference type="Gene3D" id="1.20.1320.20">
    <property type="entry name" value="hef helicase domain"/>
    <property type="match status" value="1"/>
</dbReference>
<comment type="subcellular location">
    <subcellularLocation>
        <location evidence="1">Nucleus</location>
    </subcellularLocation>
</comment>
<keyword evidence="5 11" id="KW-0863">Zinc-finger</keyword>
<feature type="domain" description="PHD-type" evidence="13">
    <location>
        <begin position="1379"/>
        <end position="1429"/>
    </location>
</feature>
<keyword evidence="10" id="KW-0539">Nucleus</keyword>
<dbReference type="InterPro" id="IPR019787">
    <property type="entry name" value="Znf_PHD-finger"/>
</dbReference>
<evidence type="ECO:0000256" key="3">
    <source>
        <dbReference type="ARBA" id="ARBA00022723"/>
    </source>
</evidence>
<gene>
    <name evidence="20" type="primary">Aste57867_9069</name>
    <name evidence="19" type="ORF">As57867_009033</name>
    <name evidence="20" type="ORF">ASTE57867_9069</name>
</gene>
<evidence type="ECO:0000256" key="10">
    <source>
        <dbReference type="ARBA" id="ARBA00023242"/>
    </source>
</evidence>
<evidence type="ECO:0000259" key="16">
    <source>
        <dbReference type="PROSITE" id="PS51192"/>
    </source>
</evidence>
<dbReference type="FunFam" id="3.40.50.300:FF:000861">
    <property type="entry name" value="Fanconi anemia, complementation group M"/>
    <property type="match status" value="1"/>
</dbReference>
<dbReference type="EMBL" id="CAADRA010005146">
    <property type="protein sequence ID" value="VFT85953.1"/>
    <property type="molecule type" value="Genomic_DNA"/>
</dbReference>
<evidence type="ECO:0000259" key="15">
    <source>
        <dbReference type="PROSITE" id="PS50199"/>
    </source>
</evidence>
<comment type="similarity">
    <text evidence="2">Belongs to the DEAD box helicase family. DEAH subfamily. FANCM sub-subfamily.</text>
</comment>
<dbReference type="GO" id="GO:0000400">
    <property type="term" value="F:four-way junction DNA binding"/>
    <property type="evidence" value="ECO:0007669"/>
    <property type="project" value="TreeGrafter"/>
</dbReference>
<keyword evidence="9" id="KW-0067">ATP-binding</keyword>
<dbReference type="CDD" id="cd15492">
    <property type="entry name" value="PHD_BRPF_JADE_like"/>
    <property type="match status" value="1"/>
</dbReference>
<evidence type="ECO:0000256" key="7">
    <source>
        <dbReference type="ARBA" id="ARBA00022806"/>
    </source>
</evidence>
<dbReference type="Gene3D" id="3.30.60.90">
    <property type="match status" value="1"/>
</dbReference>
<keyword evidence="21" id="KW-1185">Reference proteome</keyword>
<dbReference type="PANTHER" id="PTHR14025">
    <property type="entry name" value="FANCONI ANEMIA GROUP M FANCM FAMILY MEMBER"/>
    <property type="match status" value="1"/>
</dbReference>
<feature type="region of interest" description="Disordered" evidence="12">
    <location>
        <begin position="1069"/>
        <end position="1098"/>
    </location>
</feature>
<dbReference type="Gene3D" id="3.40.50.300">
    <property type="entry name" value="P-loop containing nucleotide triphosphate hydrolases"/>
    <property type="match status" value="2"/>
</dbReference>
<keyword evidence="4" id="KW-0547">Nucleotide-binding</keyword>
<dbReference type="GO" id="GO:0005524">
    <property type="term" value="F:ATP binding"/>
    <property type="evidence" value="ECO:0007669"/>
    <property type="project" value="UniProtKB-KW"/>
</dbReference>
<feature type="compositionally biased region" description="Polar residues" evidence="12">
    <location>
        <begin position="1235"/>
        <end position="1266"/>
    </location>
</feature>
<feature type="region of interest" description="Disordered" evidence="12">
    <location>
        <begin position="91"/>
        <end position="172"/>
    </location>
</feature>
<dbReference type="CDD" id="cd18033">
    <property type="entry name" value="DEXDc_FANCM"/>
    <property type="match status" value="1"/>
</dbReference>
<dbReference type="CDD" id="cd18801">
    <property type="entry name" value="SF2_C_FANCM_Hef"/>
    <property type="match status" value="1"/>
</dbReference>
<dbReference type="Gene3D" id="3.30.40.10">
    <property type="entry name" value="Zinc/RING finger domain, C3HC4 (zinc finger)"/>
    <property type="match status" value="2"/>
</dbReference>
<accession>A0A485KLV2</accession>
<evidence type="ECO:0000259" key="18">
    <source>
        <dbReference type="PROSITE" id="PS51805"/>
    </source>
</evidence>
<dbReference type="SUPFAM" id="SSF57903">
    <property type="entry name" value="FYVE/PHD zinc finger"/>
    <property type="match status" value="1"/>
</dbReference>
<dbReference type="InterPro" id="IPR034732">
    <property type="entry name" value="EPHD"/>
</dbReference>
<feature type="compositionally biased region" description="Polar residues" evidence="12">
    <location>
        <begin position="1624"/>
        <end position="1637"/>
    </location>
</feature>
<dbReference type="InterPro" id="IPR013083">
    <property type="entry name" value="Znf_RING/FYVE/PHD"/>
</dbReference>
<feature type="domain" description="ZZ-type" evidence="14">
    <location>
        <begin position="1689"/>
        <end position="1743"/>
    </location>
</feature>
<dbReference type="SMART" id="SM00487">
    <property type="entry name" value="DEXDc"/>
    <property type="match status" value="1"/>
</dbReference>
<dbReference type="GO" id="GO:0043138">
    <property type="term" value="F:3'-5' DNA helicase activity"/>
    <property type="evidence" value="ECO:0007669"/>
    <property type="project" value="InterPro"/>
</dbReference>
<feature type="compositionally biased region" description="Polar residues" evidence="12">
    <location>
        <begin position="1069"/>
        <end position="1078"/>
    </location>
</feature>
<dbReference type="GO" id="GO:0009378">
    <property type="term" value="F:four-way junction helicase activity"/>
    <property type="evidence" value="ECO:0007669"/>
    <property type="project" value="TreeGrafter"/>
</dbReference>
<evidence type="ECO:0000256" key="1">
    <source>
        <dbReference type="ARBA" id="ARBA00004123"/>
    </source>
</evidence>
<dbReference type="PROSITE" id="PS01359">
    <property type="entry name" value="ZF_PHD_1"/>
    <property type="match status" value="1"/>
</dbReference>
<dbReference type="GO" id="GO:0016787">
    <property type="term" value="F:hydrolase activity"/>
    <property type="evidence" value="ECO:0007669"/>
    <property type="project" value="UniProtKB-KW"/>
</dbReference>
<feature type="compositionally biased region" description="Low complexity" evidence="12">
    <location>
        <begin position="1148"/>
        <end position="1161"/>
    </location>
</feature>
<dbReference type="InterPro" id="IPR001650">
    <property type="entry name" value="Helicase_C-like"/>
</dbReference>
<evidence type="ECO:0000256" key="9">
    <source>
        <dbReference type="ARBA" id="ARBA00022840"/>
    </source>
</evidence>
<evidence type="ECO:0000256" key="6">
    <source>
        <dbReference type="ARBA" id="ARBA00022801"/>
    </source>
</evidence>
<evidence type="ECO:0000256" key="4">
    <source>
        <dbReference type="ARBA" id="ARBA00022741"/>
    </source>
</evidence>
<dbReference type="EMBL" id="VJMH01005125">
    <property type="protein sequence ID" value="KAF0700409.1"/>
    <property type="molecule type" value="Genomic_DNA"/>
</dbReference>
<dbReference type="Gene3D" id="2.30.30.380">
    <property type="entry name" value="Zn-finger domain of Sec23/24"/>
    <property type="match status" value="1"/>
</dbReference>
<feature type="compositionally biased region" description="Basic and acidic residues" evidence="12">
    <location>
        <begin position="853"/>
        <end position="862"/>
    </location>
</feature>
<dbReference type="Pfam" id="PF04851">
    <property type="entry name" value="ResIII"/>
    <property type="match status" value="1"/>
</dbReference>
<dbReference type="SMART" id="SM00249">
    <property type="entry name" value="PHD"/>
    <property type="match status" value="2"/>
</dbReference>
<feature type="domain" description="PHD-type" evidence="18">
    <location>
        <begin position="1432"/>
        <end position="1547"/>
    </location>
</feature>
<feature type="region of interest" description="Disordered" evidence="12">
    <location>
        <begin position="61"/>
        <end position="80"/>
    </location>
</feature>
<dbReference type="PANTHER" id="PTHR14025:SF20">
    <property type="entry name" value="FANCONI ANEMIA GROUP M PROTEIN"/>
    <property type="match status" value="1"/>
</dbReference>
<feature type="domain" description="Helicase C-terminal" evidence="17">
    <location>
        <begin position="549"/>
        <end position="716"/>
    </location>
</feature>
<feature type="region of interest" description="Disordered" evidence="12">
    <location>
        <begin position="916"/>
        <end position="1033"/>
    </location>
</feature>
<dbReference type="GO" id="GO:0036297">
    <property type="term" value="P:interstrand cross-link repair"/>
    <property type="evidence" value="ECO:0007669"/>
    <property type="project" value="TreeGrafter"/>
</dbReference>
<dbReference type="PROSITE" id="PS51192">
    <property type="entry name" value="HELICASE_ATP_BIND_1"/>
    <property type="match status" value="1"/>
</dbReference>
<proteinExistence type="inferred from homology"/>
<dbReference type="GO" id="GO:0045003">
    <property type="term" value="P:double-strand break repair via synthesis-dependent strand annealing"/>
    <property type="evidence" value="ECO:0007669"/>
    <property type="project" value="TreeGrafter"/>
</dbReference>
<feature type="region of interest" description="Disordered" evidence="12">
    <location>
        <begin position="852"/>
        <end position="904"/>
    </location>
</feature>
<feature type="compositionally biased region" description="Acidic residues" evidence="12">
    <location>
        <begin position="1603"/>
        <end position="1622"/>
    </location>
</feature>
<name>A0A485KLV2_9STRA</name>
<feature type="compositionally biased region" description="Polar residues" evidence="12">
    <location>
        <begin position="1023"/>
        <end position="1033"/>
    </location>
</feature>
<dbReference type="Pfam" id="PF13832">
    <property type="entry name" value="zf-HC5HC2H_2"/>
    <property type="match status" value="1"/>
</dbReference>
<reference evidence="20 21" key="1">
    <citation type="submission" date="2019-03" db="EMBL/GenBank/DDBJ databases">
        <authorList>
            <person name="Gaulin E."/>
            <person name="Dumas B."/>
        </authorList>
    </citation>
    <scope>NUCLEOTIDE SEQUENCE [LARGE SCALE GENOMIC DNA]</scope>
    <source>
        <strain evidence="20">CBS 568.67</strain>
    </source>
</reference>
<dbReference type="InterPro" id="IPR006935">
    <property type="entry name" value="Helicase/UvrB_N"/>
</dbReference>
<feature type="domain" description="Helicase ATP-binding" evidence="16">
    <location>
        <begin position="218"/>
        <end position="386"/>
    </location>
</feature>
<dbReference type="InterPro" id="IPR044749">
    <property type="entry name" value="FANCM_DEXDc"/>
</dbReference>
<dbReference type="PROSITE" id="PS51194">
    <property type="entry name" value="HELICASE_CTER"/>
    <property type="match status" value="1"/>
</dbReference>
<dbReference type="InterPro" id="IPR019786">
    <property type="entry name" value="Zinc_finger_PHD-type_CS"/>
</dbReference>
<evidence type="ECO:0000256" key="5">
    <source>
        <dbReference type="ARBA" id="ARBA00022771"/>
    </source>
</evidence>
<feature type="region of interest" description="Disordered" evidence="12">
    <location>
        <begin position="1147"/>
        <end position="1201"/>
    </location>
</feature>
<dbReference type="InterPro" id="IPR001965">
    <property type="entry name" value="Znf_PHD"/>
</dbReference>
<organism evidence="20 21">
    <name type="scientific">Aphanomyces stellatus</name>
    <dbReference type="NCBI Taxonomy" id="120398"/>
    <lineage>
        <taxon>Eukaryota</taxon>
        <taxon>Sar</taxon>
        <taxon>Stramenopiles</taxon>
        <taxon>Oomycota</taxon>
        <taxon>Saprolegniomycetes</taxon>
        <taxon>Saprolegniales</taxon>
        <taxon>Verrucalvaceae</taxon>
        <taxon>Aphanomyces</taxon>
    </lineage>
</organism>
<dbReference type="CDD" id="cd15571">
    <property type="entry name" value="ePHD"/>
    <property type="match status" value="1"/>
</dbReference>
<dbReference type="SMART" id="SM00490">
    <property type="entry name" value="HELICc"/>
    <property type="match status" value="1"/>
</dbReference>
<dbReference type="SUPFAM" id="SSF52540">
    <property type="entry name" value="P-loop containing nucleoside triphosphate hydrolases"/>
    <property type="match status" value="1"/>
</dbReference>
<dbReference type="InterPro" id="IPR000433">
    <property type="entry name" value="Znf_ZZ"/>
</dbReference>
<dbReference type="PROSITE" id="PS01358">
    <property type="entry name" value="ZF_RANBP2_1"/>
    <property type="match status" value="1"/>
</dbReference>
<dbReference type="InterPro" id="IPR014001">
    <property type="entry name" value="Helicase_ATP-bd"/>
</dbReference>
<reference evidence="19" key="2">
    <citation type="submission" date="2019-06" db="EMBL/GenBank/DDBJ databases">
        <title>Genomics analysis of Aphanomyces spp. identifies a new class of oomycete effector associated with host adaptation.</title>
        <authorList>
            <person name="Gaulin E."/>
        </authorList>
    </citation>
    <scope>NUCLEOTIDE SEQUENCE</scope>
    <source>
        <strain evidence="19">CBS 578.67</strain>
    </source>
</reference>
<dbReference type="SMART" id="SM00547">
    <property type="entry name" value="ZnF_RBZ"/>
    <property type="match status" value="1"/>
</dbReference>
<dbReference type="PROSITE" id="PS50135">
    <property type="entry name" value="ZF_ZZ_2"/>
    <property type="match status" value="1"/>
</dbReference>
<dbReference type="PROSITE" id="PS51805">
    <property type="entry name" value="EPHD"/>
    <property type="match status" value="1"/>
</dbReference>
<dbReference type="SMART" id="SM00291">
    <property type="entry name" value="ZnF_ZZ"/>
    <property type="match status" value="1"/>
</dbReference>
<dbReference type="InterPro" id="IPR011011">
    <property type="entry name" value="Znf_FYVE_PHD"/>
</dbReference>
<feature type="compositionally biased region" description="Polar residues" evidence="12">
    <location>
        <begin position="1276"/>
        <end position="1286"/>
    </location>
</feature>
<dbReference type="SUPFAM" id="SSF90209">
    <property type="entry name" value="Ran binding protein zinc finger-like"/>
    <property type="match status" value="1"/>
</dbReference>
<dbReference type="PROSITE" id="PS50199">
    <property type="entry name" value="ZF_RANBP2_2"/>
    <property type="match status" value="1"/>
</dbReference>
<evidence type="ECO:0000259" key="17">
    <source>
        <dbReference type="PROSITE" id="PS51194"/>
    </source>
</evidence>
<evidence type="ECO:0000256" key="2">
    <source>
        <dbReference type="ARBA" id="ARBA00009889"/>
    </source>
</evidence>
<feature type="region of interest" description="Disordered" evidence="12">
    <location>
        <begin position="1235"/>
        <end position="1288"/>
    </location>
</feature>
<dbReference type="PROSITE" id="PS01357">
    <property type="entry name" value="ZF_ZZ_1"/>
    <property type="match status" value="1"/>
</dbReference>
<dbReference type="GO" id="GO:0008270">
    <property type="term" value="F:zinc ion binding"/>
    <property type="evidence" value="ECO:0007669"/>
    <property type="project" value="UniProtKB-KW"/>
</dbReference>
<sequence length="2174" mass="240262">MDDDEWDDAAWEAVAMEAEIVERSVTGQQSHAAPSEWACPRCTFRNASTLQSCNMCAYSRTQAKPSSQSTAPPSNLRDSSMSSWLIAPKSVQPANPSTLAPPKTYAPQPTSSRPPPAGVNAPARAPPLNVQVPRPASATASRPSAPSASSSRHAAAPAPRPRPSLALPPSTQSVLSFAPSPMVIPEESVVMGADIDRDLATKWIYPSNYPVRSYQQTISRAALVQNTLVCLPTGLGKTLIAAVVMFNFYRWFPRGKIVFMAPTKPLVSQQIQACHDVMPIPQSDMAELQGNVAPAKRKLLWSTKRAFFCTPQSLYNDIERGNCDVRSFVCVVVDEAHRATGNYAYVLVIKAIAAKISGFRVLALSATPGSKFDVIQEVLTNLRISHIECKNGDDPDVRMYTHSRQEEIIKCKLNKEVTGVRTQYFTLFQPVLHRLCSSQVLHIRDPEKLNRWLVIQSRDRMRANPQGNKPYRTAEADLALLVSLLHGKDVLTIHGIGNFKSFLENFKSENFSGPKRMLIESPDFIQLQRLVDEQAAGGRTESNNPKLVQLQQVLSEHFSRHQQGGSSTRSIVFTQYRESVNEIVTLLSTMAPLIKVKPFIGQGSSKGKDSKGQTQKQQQEIVAKFRDGEFNVLVATCIAEEGLDIGEVDLIVSFDCLTSPVRMIQRMGRTGRKRVGRVVLLVTEGDEEKKLERSVSAAKSVNRSLTVFKDKFKCVPSARMIPKDIVPQITESEMVVPTFHASLIGGKKGAKKNSFEGTNNWQLNEDENQVLQMKHPGRIKQRKYLFSFLLPSRLSDYSKPHHFGRSRRSRCLLQLLHRVHANERMSNAEFFQRYRHAVDQAKPVDTIPSQLELSHEDIRPDDVQDDPINLSFPENEFQHSFPMSYNEEDKLPPASATPSDVDHGLLNDSIIEIPSSPEEESKSEPPPAPQETIPSNSPPKAKPISSFFTKSHEQAKQMTSPPPKSKGKSPMKQTSSPAKAQGSPSRTKRSPAKLFQGSSPTKQLPLHDSFKTLPVNNHKRTPTKASSYDISQSNAHSPIRMDFSLDTSVDIMKQGEQVIAMLEHLSTRQLTSPENSQPKTPPQLSPLRPAGIIPSRSFPRLFSPSSTISLPPPSITEVVVPKAPSWGDVAPRIDLNLVTEAPQIEVDTPMSNNTPTTPTSNVEHVIDSPPFAPKGSKDLNPISRLGQETKNPPGKSQKKLGFTVTEEESDFIEENAPYSTTVALLPTGHLSFAGSTNASPGNLSSFTAQDRENTPTSQPPQSNKTPSKPPLPKANSRLSFDAQTPSPAIGYRKPVVVAHKASFEKMGKKRSLLALPTVELVDSKPRAPMRAKEIPKTSSVVRPPIDDDDFIDATPSASTPKRSPFPGRRLSQGPGTPSNDDCQVCGNEVSTDADPILFCDGCNVAVHQHCYGVRVIPADEWFCDACVDKSKPEKCVLCPVRKGALKKTLCKQWVHVQCYLWTPELAIRVIDGCIQLGSLETLARFARASFFHMKLCHTTHGYGIVQCAHRSCLRAFHVSCASTAKYKLIEREGVEEAQFVIYCPGHASVAKKASDDFVTSSETFRTPVVGNQKKRKRLKKASSPSKKKKRRASKQLISHYIEMEADISEDDSPDEDEEDEEGQLVNSSFIDDGSPSQYLSPAEMQAIYRRRDSNSPMFARHLPSNGVVAQCLADSEMDMSMEMDGEVLHHGFSCDECKLDPIEGVRYTCQRCPSYDLCMCCYSARSEFHPKDHKFITIDEPLEPLTPAPNRRPQVVPPTRPQSSRDAASARPMERNQESAPPRSLETKRNPQETQKAMTDAELTAQQVARMEESRRKALELQRKRMEESRRLSSVPVIPVSAQPCGTIDKSNSFQQPTKAAPTVSASNVQNTSKTISVATVPKSVPNPISFATAAPDVGMPNTVTTGLDPTIRPLASILPSVPPPPTSMLSAAPTTEVVEEMPSFSLMSSFNLMSSIQVTTLCYSIAYHPRVESSSLLLDVFRHGALPKLAEPSLECDLLLSTRLAVQVYSFADFYKVIQLPQCPHLQCLQIFGKLTYIVQSTSKASAQAIQECRAYVAKFTGMDLQWTGDPAHTLRLVLQLSGQESTAGFALAQYQQGQGKDGLFMDRWTLFHHVPLLGYGGQQALANRFGNLSVAQITQMNTKFNPMHWKRMLPWITDAVAQSIYQYVHSKM</sequence>
<dbReference type="InterPro" id="IPR001876">
    <property type="entry name" value="Znf_RanBP2"/>
</dbReference>
<feature type="compositionally biased region" description="Basic residues" evidence="12">
    <location>
        <begin position="1572"/>
        <end position="1593"/>
    </location>
</feature>
<keyword evidence="8" id="KW-0862">Zinc</keyword>
<feature type="region of interest" description="Disordered" evidence="12">
    <location>
        <begin position="1742"/>
        <end position="1797"/>
    </location>
</feature>
<keyword evidence="3" id="KW-0479">Metal-binding</keyword>
<dbReference type="InterPro" id="IPR027417">
    <property type="entry name" value="P-loop_NTPase"/>
</dbReference>
<protein>
    <submittedName>
        <fullName evidence="20">Aste57867_9069 protein</fullName>
    </submittedName>
</protein>
<evidence type="ECO:0000259" key="14">
    <source>
        <dbReference type="PROSITE" id="PS50135"/>
    </source>
</evidence>
<evidence type="ECO:0000313" key="20">
    <source>
        <dbReference type="EMBL" id="VFT85953.1"/>
    </source>
</evidence>
<keyword evidence="7" id="KW-0347">Helicase</keyword>
<dbReference type="InterPro" id="IPR039686">
    <property type="entry name" value="FANCM/Mph1-like_ID"/>
</dbReference>
<evidence type="ECO:0000256" key="8">
    <source>
        <dbReference type="ARBA" id="ARBA00022833"/>
    </source>
</evidence>
<dbReference type="Pfam" id="PF00569">
    <property type="entry name" value="ZZ"/>
    <property type="match status" value="1"/>
</dbReference>
<feature type="compositionally biased region" description="Low complexity" evidence="12">
    <location>
        <begin position="133"/>
        <end position="171"/>
    </location>
</feature>
<dbReference type="Pfam" id="PF00271">
    <property type="entry name" value="Helicase_C"/>
    <property type="match status" value="1"/>
</dbReference>
<dbReference type="Proteomes" id="UP000332933">
    <property type="component" value="Unassembled WGS sequence"/>
</dbReference>
<feature type="region of interest" description="Disordered" evidence="12">
    <location>
        <begin position="1329"/>
        <end position="1379"/>
    </location>
</feature>
<feature type="domain" description="RanBP2-type" evidence="15">
    <location>
        <begin position="33"/>
        <end position="62"/>
    </location>
</feature>
<dbReference type="GO" id="GO:0005634">
    <property type="term" value="C:nucleus"/>
    <property type="evidence" value="ECO:0007669"/>
    <property type="project" value="UniProtKB-SubCell"/>
</dbReference>
<dbReference type="SUPFAM" id="SSF57850">
    <property type="entry name" value="RING/U-box"/>
    <property type="match status" value="1"/>
</dbReference>
<dbReference type="OrthoDB" id="164902at2759"/>
<evidence type="ECO:0000259" key="13">
    <source>
        <dbReference type="PROSITE" id="PS50016"/>
    </source>
</evidence>
<feature type="compositionally biased region" description="Polar residues" evidence="12">
    <location>
        <begin position="973"/>
        <end position="985"/>
    </location>
</feature>
<dbReference type="PROSITE" id="PS50016">
    <property type="entry name" value="ZF_PHD_2"/>
    <property type="match status" value="1"/>
</dbReference>
<evidence type="ECO:0000256" key="11">
    <source>
        <dbReference type="PROSITE-ProRule" id="PRU00228"/>
    </source>
</evidence>